<dbReference type="InterPro" id="IPR012334">
    <property type="entry name" value="Pectin_lyas_fold"/>
</dbReference>
<name>A0A8J7RFT6_9BACT</name>
<dbReference type="InterPro" id="IPR026444">
    <property type="entry name" value="Secre_tail"/>
</dbReference>
<reference evidence="3" key="1">
    <citation type="submission" date="2021-02" db="EMBL/GenBank/DDBJ databases">
        <title>Natronogracilivirga saccharolytica gen. nov. sp. nov. a new anaerobic, haloalkiliphilic carbohydrate-fermenting bacterium from soda lake and proposing of Cyclonatronumiaceae fam. nov. in the phylum Balneolaeota.</title>
        <authorList>
            <person name="Zhilina T.N."/>
            <person name="Sorokin D.Y."/>
            <person name="Zavarzina D.G."/>
            <person name="Toshchakov S.V."/>
            <person name="Kublanov I.V."/>
        </authorList>
    </citation>
    <scope>NUCLEOTIDE SEQUENCE</scope>
    <source>
        <strain evidence="3">Z-1702</strain>
    </source>
</reference>
<evidence type="ECO:0000313" key="4">
    <source>
        <dbReference type="Proteomes" id="UP000673975"/>
    </source>
</evidence>
<feature type="region of interest" description="Disordered" evidence="1">
    <location>
        <begin position="910"/>
        <end position="939"/>
    </location>
</feature>
<dbReference type="RefSeq" id="WP_210509360.1">
    <property type="nucleotide sequence ID" value="NZ_JAFIDN010000001.1"/>
</dbReference>
<feature type="signal peptide" evidence="2">
    <location>
        <begin position="1"/>
        <end position="21"/>
    </location>
</feature>
<dbReference type="NCBIfam" id="TIGR04183">
    <property type="entry name" value="Por_Secre_tail"/>
    <property type="match status" value="1"/>
</dbReference>
<evidence type="ECO:0000256" key="1">
    <source>
        <dbReference type="SAM" id="MobiDB-lite"/>
    </source>
</evidence>
<proteinExistence type="predicted"/>
<dbReference type="AlphaFoldDB" id="A0A8J7RFT6"/>
<keyword evidence="4" id="KW-1185">Reference proteome</keyword>
<keyword evidence="2" id="KW-0732">Signal</keyword>
<evidence type="ECO:0000256" key="2">
    <source>
        <dbReference type="SAM" id="SignalP"/>
    </source>
</evidence>
<gene>
    <name evidence="3" type="ORF">NATSA_00465</name>
</gene>
<dbReference type="EMBL" id="JAFIDN010000001">
    <property type="protein sequence ID" value="MBP3191125.1"/>
    <property type="molecule type" value="Genomic_DNA"/>
</dbReference>
<comment type="caution">
    <text evidence="3">The sequence shown here is derived from an EMBL/GenBank/DDBJ whole genome shotgun (WGS) entry which is preliminary data.</text>
</comment>
<dbReference type="Gene3D" id="2.160.20.10">
    <property type="entry name" value="Single-stranded right-handed beta-helix, Pectin lyase-like"/>
    <property type="match status" value="1"/>
</dbReference>
<feature type="compositionally biased region" description="Polar residues" evidence="1">
    <location>
        <begin position="924"/>
        <end position="936"/>
    </location>
</feature>
<dbReference type="SUPFAM" id="SSF51126">
    <property type="entry name" value="Pectin lyase-like"/>
    <property type="match status" value="1"/>
</dbReference>
<sequence length="1227" mass="132432">MVLMYVVVFCAIALFGQIADADARYSQQESINRIFVDLQATGTGTGDSWQNAMTSLQDALDAASEGSEIWVAAGTYLPERKAGGDDSRYKTFQLGKGVRIYGGFEGIEDPATFDLRDRDFSANETILSGDLNQDDTPGDFSVNRSDNVLRVIYHPDTKELDSGAVLDGFTIRGGHADLQGEDQLGMPRNKGGGIFHSGKSRNGSGSGPVFRNITVTDNYAGGWGGGIHITDAGHLEMVNIIISGNKAREFGAGMNVSQSELLMVNGLITGNKLSGSDASGGGARFSDIADGLQATLINVTVSGNYSSGDAGGLIHVTGSESGTDKGELKILNSIILGNKAEDGDHDLIAKGPLTKMIVDYSAYSASVSRDGATIFSTNPKMGISASDIFMQHIDPLADNTPNSDGNYRLTEGAPVIDSGINEPFESGGIAEHITRDLDGNIRIQDGTDDGEAVVDMGAYEFPGIEIVVYYSRQSGKWQSADSWTLDASHEGDPADTPPQRNDKVEIAADHVIRLEDNVENDQRISLKNTGALETGIHYLKGSGSFVLEAGGKLKIGSGDGITLSENAGAVRMAARSFSTRAHYVYNGQVPQETGSGLPVYTATFTIDNPQGVEVTSDLVTTENLLLLEGVLTIRSGNNLVANDKTIPDKNAGSLRFLRNISGSKGWRLVSSPVETEFSDFTRGPDFEDNGKRIVTQGFAGSDYPDQMPNILYFKEDTPGDTVTTNMGWRTLHSEQDKLVPGRGYFVYVFDGAGGLSGDGVGSERDDKLPFEISASGQENEPFDSPFGDDDNYFEFDVSYTARKMNSDDQGWNLIGNPFGATLDWDADGWVKNDMHRAVYIWDPSGNNGRGEYRYWNGITGNTGSGGGSGDGSATFSELEKGKIAPFQAFWVKAESEDAELKVSADAKTTGGRFLGKQVPPGALAQNSDKGSSSLSENEAEVMDLQLEHSESDSRAQAQLMFSGLGSVGKDMYDTYRLIPLSDDHVSLFSYRGDGTQLSVNSLPDQFEESAKIPVDAFGVSSGMPLNGEAKLYWNIPGNLSDNHSVWLVDRKTGERVNMREQSAYDFILESSQHLKSKKADLGSQVEIRKGGSAGTADVMKEVNRPGKPLQLKRSAGKNDSRFYIDIQLLNKAEESEESVPDGITLKQNYPNPFNPATTITFGVREESHVRLVIYDVMGRKVAVLADGMYERGMHELIWDAGRVASGTYIYRLVAGNEVRSRKMMLVK</sequence>
<feature type="chain" id="PRO_5035290908" evidence="2">
    <location>
        <begin position="22"/>
        <end position="1227"/>
    </location>
</feature>
<dbReference type="Proteomes" id="UP000673975">
    <property type="component" value="Unassembled WGS sequence"/>
</dbReference>
<accession>A0A8J7RFT6</accession>
<protein>
    <submittedName>
        <fullName evidence="3">T9SS type A sorting domain-containing protein</fullName>
    </submittedName>
</protein>
<dbReference type="Gene3D" id="2.60.40.4070">
    <property type="match status" value="1"/>
</dbReference>
<evidence type="ECO:0000313" key="3">
    <source>
        <dbReference type="EMBL" id="MBP3191125.1"/>
    </source>
</evidence>
<dbReference type="InterPro" id="IPR011050">
    <property type="entry name" value="Pectin_lyase_fold/virulence"/>
</dbReference>
<organism evidence="3 4">
    <name type="scientific">Natronogracilivirga saccharolytica</name>
    <dbReference type="NCBI Taxonomy" id="2812953"/>
    <lineage>
        <taxon>Bacteria</taxon>
        <taxon>Pseudomonadati</taxon>
        <taxon>Balneolota</taxon>
        <taxon>Balneolia</taxon>
        <taxon>Balneolales</taxon>
        <taxon>Cyclonatronaceae</taxon>
        <taxon>Natronogracilivirga</taxon>
    </lineage>
</organism>